<evidence type="ECO:0000256" key="6">
    <source>
        <dbReference type="ARBA" id="ARBA00022618"/>
    </source>
</evidence>
<dbReference type="SUPFAM" id="SSF55486">
    <property type="entry name" value="Metalloproteases ('zincins'), catalytic domain"/>
    <property type="match status" value="1"/>
</dbReference>
<evidence type="ECO:0000256" key="3">
    <source>
        <dbReference type="ARBA" id="ARBA00009269"/>
    </source>
</evidence>
<dbReference type="HAMAP" id="MF_00573">
    <property type="entry name" value="Ribosomal_eL33"/>
    <property type="match status" value="1"/>
</dbReference>
<dbReference type="SUPFAM" id="SSF50447">
    <property type="entry name" value="Translation proteins"/>
    <property type="match status" value="1"/>
</dbReference>
<evidence type="ECO:0000256" key="1">
    <source>
        <dbReference type="ARBA" id="ARBA00004496"/>
    </source>
</evidence>
<keyword evidence="14" id="KW-0687">Ribonucleoprotein</keyword>
<evidence type="ECO:0000256" key="18">
    <source>
        <dbReference type="RuleBase" id="RU366077"/>
    </source>
</evidence>
<dbReference type="FunFam" id="2.10.55.10:FF:000001">
    <property type="entry name" value="Leishmanolysin like peptidase"/>
    <property type="match status" value="1"/>
</dbReference>
<dbReference type="GO" id="GO:0022625">
    <property type="term" value="C:cytosolic large ribosomal subunit"/>
    <property type="evidence" value="ECO:0007669"/>
    <property type="project" value="UniProtKB-ARBA"/>
</dbReference>
<feature type="binding site" evidence="17">
    <location>
        <position position="341"/>
    </location>
    <ligand>
        <name>Zn(2+)</name>
        <dbReference type="ChEBI" id="CHEBI:29105"/>
        <note>catalytic</note>
    </ligand>
</feature>
<gene>
    <name evidence="19" type="ORF">D623_10032685</name>
</gene>
<evidence type="ECO:0000256" key="9">
    <source>
        <dbReference type="ARBA" id="ARBA00022776"/>
    </source>
</evidence>
<dbReference type="Pfam" id="PF01247">
    <property type="entry name" value="Ribosomal_L35Ae"/>
    <property type="match status" value="1"/>
</dbReference>
<evidence type="ECO:0000256" key="12">
    <source>
        <dbReference type="ARBA" id="ARBA00022980"/>
    </source>
</evidence>
<dbReference type="Gene3D" id="3.90.132.10">
    <property type="entry name" value="Leishmanolysin , domain 2"/>
    <property type="match status" value="1"/>
</dbReference>
<reference evidence="19 20" key="1">
    <citation type="journal article" date="2013" name="Nat. Commun.">
        <title>Genome analysis reveals insights into physiology and longevity of the Brandt's bat Myotis brandtii.</title>
        <authorList>
            <person name="Seim I."/>
            <person name="Fang X."/>
            <person name="Xiong Z."/>
            <person name="Lobanov A.V."/>
            <person name="Huang Z."/>
            <person name="Ma S."/>
            <person name="Feng Y."/>
            <person name="Turanov A.A."/>
            <person name="Zhu Y."/>
            <person name="Lenz T.L."/>
            <person name="Gerashchenko M.V."/>
            <person name="Fan D."/>
            <person name="Hee Yim S."/>
            <person name="Yao X."/>
            <person name="Jordan D."/>
            <person name="Xiong Y."/>
            <person name="Ma Y."/>
            <person name="Lyapunov A.N."/>
            <person name="Chen G."/>
            <person name="Kulakova O.I."/>
            <person name="Sun Y."/>
            <person name="Lee S.G."/>
            <person name="Bronson R.T."/>
            <person name="Moskalev A.A."/>
            <person name="Sunyaev S.R."/>
            <person name="Zhang G."/>
            <person name="Krogh A."/>
            <person name="Wang J."/>
            <person name="Gladyshev V.N."/>
        </authorList>
    </citation>
    <scope>NUCLEOTIDE SEQUENCE [LARGE SCALE GENOMIC DNA]</scope>
</reference>
<dbReference type="AlphaFoldDB" id="S7PMD9"/>
<dbReference type="InterPro" id="IPR001780">
    <property type="entry name" value="Ribosomal_eL33"/>
</dbReference>
<comment type="similarity">
    <text evidence="3">Belongs to the eukaryotic ribosomal protein eL33 family.</text>
</comment>
<dbReference type="GO" id="GO:0004222">
    <property type="term" value="F:metalloendopeptidase activity"/>
    <property type="evidence" value="ECO:0007669"/>
    <property type="project" value="UniProtKB-UniRule"/>
</dbReference>
<keyword evidence="13 17" id="KW-0482">Metalloprotease</keyword>
<dbReference type="PANTHER" id="PTHR10942:SF0">
    <property type="entry name" value="LEISHMANOLYSIN-LIKE PEPTIDASE"/>
    <property type="match status" value="1"/>
</dbReference>
<keyword evidence="11 17" id="KW-0862">Zinc</keyword>
<dbReference type="GO" id="GO:0007155">
    <property type="term" value="P:cell adhesion"/>
    <property type="evidence" value="ECO:0007669"/>
    <property type="project" value="InterPro"/>
</dbReference>
<dbReference type="EC" id="3.4.24.-" evidence="18"/>
<evidence type="ECO:0000256" key="2">
    <source>
        <dbReference type="ARBA" id="ARBA00005860"/>
    </source>
</evidence>
<evidence type="ECO:0000256" key="4">
    <source>
        <dbReference type="ARBA" id="ARBA00011133"/>
    </source>
</evidence>
<keyword evidence="5" id="KW-0963">Cytoplasm</keyword>
<comment type="cofactor">
    <cofactor evidence="17 18">
        <name>Zn(2+)</name>
        <dbReference type="ChEBI" id="CHEBI:29105"/>
    </cofactor>
    <text evidence="17 18">Binds 1 zinc ion per subunit.</text>
</comment>
<dbReference type="InterPro" id="IPR038661">
    <property type="entry name" value="Ribosomal_eL33_sf"/>
</dbReference>
<dbReference type="InterPro" id="IPR009000">
    <property type="entry name" value="Transl_B-barrel_sf"/>
</dbReference>
<evidence type="ECO:0000256" key="17">
    <source>
        <dbReference type="PIRSR" id="PIRSR601577-2"/>
    </source>
</evidence>
<keyword evidence="8 17" id="KW-0479">Metal-binding</keyword>
<dbReference type="Gene3D" id="2.10.55.10">
    <property type="entry name" value="Leishmanolysin domain 3"/>
    <property type="match status" value="1"/>
</dbReference>
<keyword evidence="10 18" id="KW-0378">Hydrolase</keyword>
<dbReference type="PANTHER" id="PTHR10942">
    <property type="entry name" value="LEISHMANOLYSIN-LIKE PEPTIDASE"/>
    <property type="match status" value="1"/>
</dbReference>
<protein>
    <recommendedName>
        <fullName evidence="18">Leishmanolysin-like peptidase</fullName>
        <ecNumber evidence="18">3.4.24.-</ecNumber>
    </recommendedName>
</protein>
<dbReference type="FunFam" id="2.40.10.190:FF:000005">
    <property type="entry name" value="60S ribosomal protein L35a"/>
    <property type="match status" value="1"/>
</dbReference>
<dbReference type="GO" id="GO:0051301">
    <property type="term" value="P:cell division"/>
    <property type="evidence" value="ECO:0007669"/>
    <property type="project" value="UniProtKB-KW"/>
</dbReference>
<dbReference type="EMBL" id="KE163428">
    <property type="protein sequence ID" value="EPQ12003.1"/>
    <property type="molecule type" value="Genomic_DNA"/>
</dbReference>
<dbReference type="Pfam" id="PF01457">
    <property type="entry name" value="Peptidase_M8"/>
    <property type="match status" value="1"/>
</dbReference>
<proteinExistence type="inferred from homology"/>
<evidence type="ECO:0000256" key="15">
    <source>
        <dbReference type="ARBA" id="ARBA00023306"/>
    </source>
</evidence>
<dbReference type="GO" id="GO:0006508">
    <property type="term" value="P:proteolysis"/>
    <property type="evidence" value="ECO:0007669"/>
    <property type="project" value="UniProtKB-KW"/>
</dbReference>
<comment type="similarity">
    <text evidence="2 18">Belongs to the peptidase M8 family.</text>
</comment>
<evidence type="ECO:0000256" key="16">
    <source>
        <dbReference type="ARBA" id="ARBA00045649"/>
    </source>
</evidence>
<dbReference type="PROSITE" id="PS01105">
    <property type="entry name" value="RIBOSOMAL_L35AE"/>
    <property type="match status" value="1"/>
</dbReference>
<evidence type="ECO:0000256" key="8">
    <source>
        <dbReference type="ARBA" id="ARBA00022723"/>
    </source>
</evidence>
<evidence type="ECO:0000256" key="14">
    <source>
        <dbReference type="ARBA" id="ARBA00023274"/>
    </source>
</evidence>
<organism evidence="19 20">
    <name type="scientific">Myotis brandtii</name>
    <name type="common">Brandt's bat</name>
    <dbReference type="NCBI Taxonomy" id="109478"/>
    <lineage>
        <taxon>Eukaryota</taxon>
        <taxon>Metazoa</taxon>
        <taxon>Chordata</taxon>
        <taxon>Craniata</taxon>
        <taxon>Vertebrata</taxon>
        <taxon>Euteleostomi</taxon>
        <taxon>Mammalia</taxon>
        <taxon>Eutheria</taxon>
        <taxon>Laurasiatheria</taxon>
        <taxon>Chiroptera</taxon>
        <taxon>Yangochiroptera</taxon>
        <taxon>Vespertilionidae</taxon>
        <taxon>Myotis</taxon>
    </lineage>
</organism>
<comment type="subcellular location">
    <subcellularLocation>
        <location evidence="1">Cytoplasm</location>
    </subcellularLocation>
</comment>
<dbReference type="GO" id="GO:0006412">
    <property type="term" value="P:translation"/>
    <property type="evidence" value="ECO:0007669"/>
    <property type="project" value="InterPro"/>
</dbReference>
<keyword evidence="7 18" id="KW-0645">Protease</keyword>
<keyword evidence="6" id="KW-0132">Cell division</keyword>
<name>S7PMD9_MYOBR</name>
<evidence type="ECO:0000256" key="13">
    <source>
        <dbReference type="ARBA" id="ARBA00023049"/>
    </source>
</evidence>
<dbReference type="Proteomes" id="UP000052978">
    <property type="component" value="Unassembled WGS sequence"/>
</dbReference>
<keyword evidence="15" id="KW-0131">Cell cycle</keyword>
<dbReference type="eggNOG" id="KOG2556">
    <property type="taxonomic scope" value="Eukaryota"/>
</dbReference>
<dbReference type="InterPro" id="IPR018266">
    <property type="entry name" value="Ribosomal_eL33_CS"/>
</dbReference>
<accession>S7PMD9</accession>
<dbReference type="InterPro" id="IPR001577">
    <property type="entry name" value="Peptidase_M8"/>
</dbReference>
<dbReference type="GO" id="GO:0003735">
    <property type="term" value="F:structural constituent of ribosome"/>
    <property type="evidence" value="ECO:0007669"/>
    <property type="project" value="InterPro"/>
</dbReference>
<sequence length="724" mass="82559">MSGRLWSKAIFAGYKRGLRNQREHTALLKIEGVYARDETEFYLGKRCAYVYKAKNNTVTPGGKPNKTRVIWGKVTRAHGNSGMVRAKFRSNLPAKAIGHRIRVVINKVHLKANHVVKRDVDEHLRIKTVYDKSIEELLHEKRSLVKNKLFPQAISYLEKTFQVRRPAGTILLSRQCATNQYLRKENDPHRYCTGECAEHTKCGPIIVPEEHLQQCRVCRGGKWPCGAVGVPDQEGVRDADFVLYVGALATERCSHENIISYAAYCQQEAKMDSLGLYQWSDKVVQKVERLWDVRDNKIVPHTVYLLVTPRVVDEARKHFNCPILEGMELENQGGMGTELNHWEKRLLENEAMTGSHTQNRVLSRITLALMEDTGWYKANYSMAEKLDWGRGMGCDFVRKSCKFWIDQQRKKRQMLSPYCDTLRSNPLQLTCRQDQRAVAVCNLQKFPKPLPQEYQYFDELIGIPAEDLPHYGGSVEIADYCPFSQEFIWHVSGEYQRSSDCRILENQPDLFKNYGAEKYGPHSVCLIQKSAFVMENCERKQSYPDWGSGCYQVSCSPQGLKVWVQNTSYLCSRAGQVLFVSIRMNGWIHDGNLLCPSCWDFCELCPPETDPPAANLTRALPLGYTLHISKTSSLRKMEQTAAVVKESRRLVLEGFAQSMALDTEWTEKSLSLRAFAQSWQEEVDSVAAPQAHVSWTPVIVPHPRSPGGLTSVKTVLLILKKDLT</sequence>
<keyword evidence="9" id="KW-0498">Mitosis</keyword>
<comment type="subunit">
    <text evidence="4">Component of the large ribosomal subunit.</text>
</comment>
<keyword evidence="20" id="KW-1185">Reference proteome</keyword>
<dbReference type="GO" id="GO:0046872">
    <property type="term" value="F:metal ion binding"/>
    <property type="evidence" value="ECO:0007669"/>
    <property type="project" value="UniProtKB-KW"/>
</dbReference>
<evidence type="ECO:0000313" key="20">
    <source>
        <dbReference type="Proteomes" id="UP000052978"/>
    </source>
</evidence>
<comment type="function">
    <text evidence="16">Component of the large ribosomal subunit. The ribosome is a large ribonucleoprotein complex responsible for the synthesis of proteins in the cell. Required for the proliferation and viability of hematopoietic cells.</text>
</comment>
<dbReference type="Gene3D" id="2.40.10.190">
    <property type="entry name" value="translation elongation factor selb, chain A, domain 4"/>
    <property type="match status" value="1"/>
</dbReference>
<evidence type="ECO:0000256" key="10">
    <source>
        <dbReference type="ARBA" id="ARBA00022801"/>
    </source>
</evidence>
<evidence type="ECO:0000256" key="7">
    <source>
        <dbReference type="ARBA" id="ARBA00022670"/>
    </source>
</evidence>
<keyword evidence="12" id="KW-0689">Ribosomal protein</keyword>
<dbReference type="FunFam" id="3.90.132.10:FF:000001">
    <property type="entry name" value="leishmanolysin-like peptidase isoform X2"/>
    <property type="match status" value="1"/>
</dbReference>
<evidence type="ECO:0000256" key="11">
    <source>
        <dbReference type="ARBA" id="ARBA00022833"/>
    </source>
</evidence>
<dbReference type="GO" id="GO:0016020">
    <property type="term" value="C:membrane"/>
    <property type="evidence" value="ECO:0007669"/>
    <property type="project" value="InterPro"/>
</dbReference>
<evidence type="ECO:0000313" key="19">
    <source>
        <dbReference type="EMBL" id="EPQ12003.1"/>
    </source>
</evidence>
<evidence type="ECO:0000256" key="5">
    <source>
        <dbReference type="ARBA" id="ARBA00022490"/>
    </source>
</evidence>